<dbReference type="EMBL" id="JBBPFD010000011">
    <property type="protein sequence ID" value="KAK7906759.1"/>
    <property type="molecule type" value="Genomic_DNA"/>
</dbReference>
<dbReference type="InterPro" id="IPR036291">
    <property type="entry name" value="NAD(P)-bd_dom_sf"/>
</dbReference>
<dbReference type="FunFam" id="1.10.1040.50:FF:000002">
    <property type="entry name" value="Trifunctional enzyme subunit alpha, mitochondrial"/>
    <property type="match status" value="1"/>
</dbReference>
<protein>
    <recommendedName>
        <fullName evidence="9">Enoyl-CoA hydratase</fullName>
    </recommendedName>
</protein>
<dbReference type="InterPro" id="IPR006176">
    <property type="entry name" value="3-OHacyl-CoA_DH_NAD-bd"/>
</dbReference>
<evidence type="ECO:0000259" key="5">
    <source>
        <dbReference type="Pfam" id="PF00725"/>
    </source>
</evidence>
<feature type="domain" description="3-hydroxyacyl-CoA dehydrogenase NAD binding" evidence="6">
    <location>
        <begin position="266"/>
        <end position="345"/>
    </location>
</feature>
<feature type="domain" description="3-hydroxyacyl-CoA dehydrogenase C-terminal" evidence="5">
    <location>
        <begin position="351"/>
        <end position="446"/>
    </location>
</feature>
<evidence type="ECO:0000256" key="4">
    <source>
        <dbReference type="ARBA" id="ARBA00023268"/>
    </source>
</evidence>
<evidence type="ECO:0000313" key="7">
    <source>
        <dbReference type="EMBL" id="KAK7906759.1"/>
    </source>
</evidence>
<keyword evidence="4" id="KW-0511">Multifunctional enzyme</keyword>
<dbReference type="AlphaFoldDB" id="A0AAW0NUJ6"/>
<dbReference type="GO" id="GO:0004300">
    <property type="term" value="F:enoyl-CoA hydratase activity"/>
    <property type="evidence" value="ECO:0007669"/>
    <property type="project" value="TreeGrafter"/>
</dbReference>
<feature type="domain" description="3-hydroxyacyl-CoA dehydrogenase C-terminal" evidence="5">
    <location>
        <begin position="482"/>
        <end position="559"/>
    </location>
</feature>
<dbReference type="GO" id="GO:0016507">
    <property type="term" value="C:mitochondrial fatty acid beta-oxidation multienzyme complex"/>
    <property type="evidence" value="ECO:0007669"/>
    <property type="project" value="TreeGrafter"/>
</dbReference>
<dbReference type="PANTHER" id="PTHR43612">
    <property type="entry name" value="TRIFUNCTIONAL ENZYME SUBUNIT ALPHA"/>
    <property type="match status" value="1"/>
</dbReference>
<proteinExistence type="predicted"/>
<evidence type="ECO:0000313" key="8">
    <source>
        <dbReference type="Proteomes" id="UP001460270"/>
    </source>
</evidence>
<keyword evidence="1" id="KW-0560">Oxidoreductase</keyword>
<dbReference type="GO" id="GO:0006635">
    <property type="term" value="P:fatty acid beta-oxidation"/>
    <property type="evidence" value="ECO:0007669"/>
    <property type="project" value="UniProtKB-ARBA"/>
</dbReference>
<dbReference type="PANTHER" id="PTHR43612:SF3">
    <property type="entry name" value="TRIFUNCTIONAL ENZYME SUBUNIT ALPHA, MITOCHONDRIAL"/>
    <property type="match status" value="1"/>
</dbReference>
<keyword evidence="2" id="KW-0520">NAD</keyword>
<dbReference type="Pfam" id="PF00725">
    <property type="entry name" value="3HCDH"/>
    <property type="match status" value="2"/>
</dbReference>
<dbReference type="SUPFAM" id="SSF48179">
    <property type="entry name" value="6-phosphogluconate dehydrogenase C-terminal domain-like"/>
    <property type="match status" value="2"/>
</dbReference>
<dbReference type="Gene3D" id="1.10.1040.50">
    <property type="match status" value="1"/>
</dbReference>
<evidence type="ECO:0000256" key="3">
    <source>
        <dbReference type="ARBA" id="ARBA00023239"/>
    </source>
</evidence>
<dbReference type="InterPro" id="IPR006180">
    <property type="entry name" value="3-OHacyl-CoA_DH_CS"/>
</dbReference>
<keyword evidence="3" id="KW-0456">Lyase</keyword>
<evidence type="ECO:0000256" key="1">
    <source>
        <dbReference type="ARBA" id="ARBA00023002"/>
    </source>
</evidence>
<dbReference type="SUPFAM" id="SSF51735">
    <property type="entry name" value="NAD(P)-binding Rossmann-fold domains"/>
    <property type="match status" value="1"/>
</dbReference>
<dbReference type="SUPFAM" id="SSF52096">
    <property type="entry name" value="ClpP/crotonase"/>
    <property type="match status" value="1"/>
</dbReference>
<reference evidence="8" key="1">
    <citation type="submission" date="2024-04" db="EMBL/GenBank/DDBJ databases">
        <title>Salinicola lusitanus LLJ914,a marine bacterium isolated from the Okinawa Trough.</title>
        <authorList>
            <person name="Li J."/>
        </authorList>
    </citation>
    <scope>NUCLEOTIDE SEQUENCE [LARGE SCALE GENOMIC DNA]</scope>
</reference>
<accession>A0AAW0NUJ6</accession>
<organism evidence="7 8">
    <name type="scientific">Mugilogobius chulae</name>
    <name type="common">yellowstripe goby</name>
    <dbReference type="NCBI Taxonomy" id="88201"/>
    <lineage>
        <taxon>Eukaryota</taxon>
        <taxon>Metazoa</taxon>
        <taxon>Chordata</taxon>
        <taxon>Craniata</taxon>
        <taxon>Vertebrata</taxon>
        <taxon>Euteleostomi</taxon>
        <taxon>Actinopterygii</taxon>
        <taxon>Neopterygii</taxon>
        <taxon>Teleostei</taxon>
        <taxon>Neoteleostei</taxon>
        <taxon>Acanthomorphata</taxon>
        <taxon>Gobiaria</taxon>
        <taxon>Gobiiformes</taxon>
        <taxon>Gobioidei</taxon>
        <taxon>Gobiidae</taxon>
        <taxon>Gobionellinae</taxon>
        <taxon>Mugilogobius</taxon>
    </lineage>
</organism>
<dbReference type="InterPro" id="IPR006108">
    <property type="entry name" value="3HC_DH_C"/>
</dbReference>
<dbReference type="GO" id="GO:0070403">
    <property type="term" value="F:NAD+ binding"/>
    <property type="evidence" value="ECO:0007669"/>
    <property type="project" value="InterPro"/>
</dbReference>
<dbReference type="InterPro" id="IPR050136">
    <property type="entry name" value="FA_oxidation_alpha_subunit"/>
</dbReference>
<dbReference type="Gene3D" id="3.90.226.10">
    <property type="entry name" value="2-enoyl-CoA Hydratase, Chain A, domain 1"/>
    <property type="match status" value="1"/>
</dbReference>
<sequence length="570" mass="61521">MAFARAAGILSKSATTQCSVIAGHACRSLSVSSALAAGAHVSCELKDDVAVIRLNDPASKVSGGDIHAHVESGPTGDTLDWLSRCGAVFPWINQCLCFEEVNTLSVQLQSELTQVMGEIWSNRAVKSALLISGKPGCFMAGADISCQINPTDMLALLTKITPSSSTILTDRYLHGAKEQFTGHKHSMQQSMTRQQAIYPEHAPGQTLHLQTGTEGTSAPVENKSSTTLGLMHRTEHNIQYMGEGLHKRTRNESNNLNLNIVKIKAQTLFEVIPPHCVFASNTSSLPIKDIAAVSKRPEKVVGMHYVSPVDKMQLLEIIRTDKTSKDTVASAVSVGLRQGKSVIVVGVNGPGFYTTRCFVPMLVEAVRVLQEGTGPKKLDTLTTSLGFPVGAATVVDEAGIDVAARVAEELGKAFGSRFRAGNVEVLKTMVEKGFKGRKTGKGFFVYGKGEKDKSVNADAEKILQEFKLLAPSTVSSDADIQHRLLSRCVNEALLCLQEGILSSPAEGDIGAVFGLGFPPCLGGPFRYVDSFGAEKLVNIMRRLEDVYGDQFRPCQLLLDQAKDHNNKFYR</sequence>
<dbReference type="Proteomes" id="UP001460270">
    <property type="component" value="Unassembled WGS sequence"/>
</dbReference>
<evidence type="ECO:0000256" key="2">
    <source>
        <dbReference type="ARBA" id="ARBA00023027"/>
    </source>
</evidence>
<name>A0AAW0NUJ6_9GOBI</name>
<comment type="caution">
    <text evidence="7">The sequence shown here is derived from an EMBL/GenBank/DDBJ whole genome shotgun (WGS) entry which is preliminary data.</text>
</comment>
<dbReference type="PROSITE" id="PS00067">
    <property type="entry name" value="3HCDH"/>
    <property type="match status" value="1"/>
</dbReference>
<dbReference type="InterPro" id="IPR029045">
    <property type="entry name" value="ClpP/crotonase-like_dom_sf"/>
</dbReference>
<dbReference type="Pfam" id="PF02737">
    <property type="entry name" value="3HCDH_N"/>
    <property type="match status" value="1"/>
</dbReference>
<dbReference type="Gene3D" id="3.40.50.720">
    <property type="entry name" value="NAD(P)-binding Rossmann-like Domain"/>
    <property type="match status" value="1"/>
</dbReference>
<keyword evidence="8" id="KW-1185">Reference proteome</keyword>
<evidence type="ECO:0008006" key="9">
    <source>
        <dbReference type="Google" id="ProtNLM"/>
    </source>
</evidence>
<gene>
    <name evidence="7" type="ORF">WMY93_015371</name>
</gene>
<dbReference type="GO" id="GO:0016509">
    <property type="term" value="F:long-chain (3S)-3-hydroxyacyl-CoA dehydrogenase (NAD+) activity"/>
    <property type="evidence" value="ECO:0007669"/>
    <property type="project" value="TreeGrafter"/>
</dbReference>
<dbReference type="InterPro" id="IPR008927">
    <property type="entry name" value="6-PGluconate_DH-like_C_sf"/>
</dbReference>
<evidence type="ECO:0000259" key="6">
    <source>
        <dbReference type="Pfam" id="PF02737"/>
    </source>
</evidence>